<sequence length="59" mass="6466">METRGVDLVHRAAGEQEERRVAEDTTQRAVGGVSEGGVRSLRQRSSALRDTCLLVDGQR</sequence>
<gene>
    <name evidence="2" type="ORF">DWV08_14995</name>
    <name evidence="3" type="ORF">DXU92_09615</name>
</gene>
<protein>
    <submittedName>
        <fullName evidence="3">Uncharacterized protein</fullName>
    </submittedName>
</protein>
<evidence type="ECO:0000313" key="4">
    <source>
        <dbReference type="Proteomes" id="UP000254236"/>
    </source>
</evidence>
<evidence type="ECO:0000313" key="3">
    <source>
        <dbReference type="EMBL" id="RRR22502.1"/>
    </source>
</evidence>
<dbReference type="EMBL" id="CP031356">
    <property type="protein sequence ID" value="AXK46787.1"/>
    <property type="molecule type" value="Genomic_DNA"/>
</dbReference>
<dbReference type="EMBL" id="QSWH01000004">
    <property type="protein sequence ID" value="RRR22502.1"/>
    <property type="molecule type" value="Genomic_DNA"/>
</dbReference>
<dbReference type="AlphaFoldDB" id="A0A345YS85"/>
<name>A0A345YS85_9MICO</name>
<evidence type="ECO:0000313" key="2">
    <source>
        <dbReference type="EMBL" id="AXK46787.1"/>
    </source>
</evidence>
<dbReference type="KEGG" id="bsau:DWV08_14995"/>
<dbReference type="Proteomes" id="UP000282185">
    <property type="component" value="Unassembled WGS sequence"/>
</dbReference>
<organism evidence="3 5">
    <name type="scientific">Brachybacterium saurashtrense</name>
    <dbReference type="NCBI Taxonomy" id="556288"/>
    <lineage>
        <taxon>Bacteria</taxon>
        <taxon>Bacillati</taxon>
        <taxon>Actinomycetota</taxon>
        <taxon>Actinomycetes</taxon>
        <taxon>Micrococcales</taxon>
        <taxon>Dermabacteraceae</taxon>
        <taxon>Brachybacterium</taxon>
    </lineage>
</organism>
<feature type="region of interest" description="Disordered" evidence="1">
    <location>
        <begin position="1"/>
        <end position="37"/>
    </location>
</feature>
<accession>A0A345YS85</accession>
<reference evidence="2 4" key="1">
    <citation type="submission" date="2018-07" db="EMBL/GenBank/DDBJ databases">
        <title>Brachybacterium saurashtrense DSM 23186 genome sequence.</title>
        <authorList>
            <person name="Guo L."/>
        </authorList>
    </citation>
    <scope>NUCLEOTIDE SEQUENCE [LARGE SCALE GENOMIC DNA]</scope>
    <source>
        <strain evidence="2 4">DSM 23186</strain>
    </source>
</reference>
<proteinExistence type="predicted"/>
<feature type="compositionally biased region" description="Basic and acidic residues" evidence="1">
    <location>
        <begin position="1"/>
        <end position="26"/>
    </location>
</feature>
<evidence type="ECO:0000256" key="1">
    <source>
        <dbReference type="SAM" id="MobiDB-lite"/>
    </source>
</evidence>
<evidence type="ECO:0000313" key="5">
    <source>
        <dbReference type="Proteomes" id="UP000282185"/>
    </source>
</evidence>
<keyword evidence="4" id="KW-1185">Reference proteome</keyword>
<reference evidence="3 5" key="2">
    <citation type="submission" date="2018-08" db="EMBL/GenBank/DDBJ databases">
        <title>Brachybacterium saurashtrense DSM 23186.</title>
        <authorList>
            <person name="Li Y."/>
        </authorList>
    </citation>
    <scope>NUCLEOTIDE SEQUENCE [LARGE SCALE GENOMIC DNA]</scope>
    <source>
        <strain evidence="3 5">DSM 23186</strain>
    </source>
</reference>
<dbReference type="Proteomes" id="UP000254236">
    <property type="component" value="Chromosome"/>
</dbReference>